<evidence type="ECO:0000313" key="2">
    <source>
        <dbReference type="Proteomes" id="UP001165986"/>
    </source>
</evidence>
<dbReference type="EMBL" id="VJXY01000008">
    <property type="protein sequence ID" value="MBD6616126.1"/>
    <property type="molecule type" value="Genomic_DNA"/>
</dbReference>
<name>A0AA40VRD1_9NOST</name>
<dbReference type="RefSeq" id="WP_191757367.1">
    <property type="nucleotide sequence ID" value="NZ_VJXY01000008.1"/>
</dbReference>
<evidence type="ECO:0000313" key="1">
    <source>
        <dbReference type="EMBL" id="MBD6616126.1"/>
    </source>
</evidence>
<dbReference type="AlphaFoldDB" id="A0AA40VRD1"/>
<protein>
    <submittedName>
        <fullName evidence="1">Uncharacterized protein</fullName>
    </submittedName>
</protein>
<sequence>MATKQEVRGYLAYWFQLGKRVITGNGQASFLPQPVLEGDRYSQEFEECWQKILSPESGDCYLEGTQETIAELLTPEWDMLPCSRCAMPVAARNIGMPALLCPCNNLPNWPNTELPAPRSPINSQEQLVLIRKRLLDNLPSANN</sequence>
<proteinExistence type="predicted"/>
<comment type="caution">
    <text evidence="1">The sequence shown here is derived from an EMBL/GenBank/DDBJ whole genome shotgun (WGS) entry which is preliminary data.</text>
</comment>
<dbReference type="Proteomes" id="UP001165986">
    <property type="component" value="Unassembled WGS sequence"/>
</dbReference>
<gene>
    <name evidence="1" type="ORF">FNW02_09850</name>
</gene>
<accession>A0AA40VRD1</accession>
<keyword evidence="2" id="KW-1185">Reference proteome</keyword>
<organism evidence="1 2">
    <name type="scientific">Komarekiella delphini-convector SJRDD-AB1</name>
    <dbReference type="NCBI Taxonomy" id="2593771"/>
    <lineage>
        <taxon>Bacteria</taxon>
        <taxon>Bacillati</taxon>
        <taxon>Cyanobacteriota</taxon>
        <taxon>Cyanophyceae</taxon>
        <taxon>Nostocales</taxon>
        <taxon>Nostocaceae</taxon>
        <taxon>Komarekiella</taxon>
        <taxon>Komarekiella delphini-convector</taxon>
    </lineage>
</organism>
<reference evidence="1" key="1">
    <citation type="submission" date="2019-07" db="EMBL/GenBank/DDBJ databases">
        <title>Toxilogical consequences of a new and cryptic species of cyanobacteria (Komarekiella delphini-convector) recovered from the epidermis of a bottlenose dolphin and 1500 ft. in the air.</title>
        <authorList>
            <person name="Brown A.O."/>
            <person name="Dvorak P."/>
            <person name="Villanueva C.D."/>
            <person name="Foss A.J."/>
            <person name="Garvey A.D."/>
            <person name="Gibson Q.A."/>
            <person name="Johansen J.R."/>
            <person name="Casamatta D.A."/>
        </authorList>
    </citation>
    <scope>NUCLEOTIDE SEQUENCE</scope>
    <source>
        <strain evidence="1">SJRDD-AB1</strain>
    </source>
</reference>